<dbReference type="Pfam" id="PF10937">
    <property type="entry name" value="Kgd4-YMR31"/>
    <property type="match status" value="1"/>
</dbReference>
<gene>
    <name evidence="5" type="ORF">INT47_005666</name>
</gene>
<comment type="subcellular location">
    <subcellularLocation>
        <location evidence="1">Mitochondrion</location>
    </subcellularLocation>
</comment>
<organism evidence="5 6">
    <name type="scientific">Mucor saturninus</name>
    <dbReference type="NCBI Taxonomy" id="64648"/>
    <lineage>
        <taxon>Eukaryota</taxon>
        <taxon>Fungi</taxon>
        <taxon>Fungi incertae sedis</taxon>
        <taxon>Mucoromycota</taxon>
        <taxon>Mucoromycotina</taxon>
        <taxon>Mucoromycetes</taxon>
        <taxon>Mucorales</taxon>
        <taxon>Mucorineae</taxon>
        <taxon>Mucoraceae</taxon>
        <taxon>Mucor</taxon>
    </lineage>
</organism>
<protein>
    <submittedName>
        <fullName evidence="5">Uncharacterized protein</fullName>
    </submittedName>
</protein>
<keyword evidence="2" id="KW-0496">Mitochondrion</keyword>
<comment type="similarity">
    <text evidence="3">Belongs to the alpha-ketoglutarate dehydrogenase component 4 family.</text>
</comment>
<evidence type="ECO:0000256" key="4">
    <source>
        <dbReference type="SAM" id="MobiDB-lite"/>
    </source>
</evidence>
<comment type="caution">
    <text evidence="5">The sequence shown here is derived from an EMBL/GenBank/DDBJ whole genome shotgun (WGS) entry which is preliminary data.</text>
</comment>
<keyword evidence="6" id="KW-1185">Reference proteome</keyword>
<sequence>MQPSTTLRAVHKPLIHFLGPRASLWKDAPHHTGPHPLTPANLVKHVAKASTPAAPPKAASATAASPKATAGALEFSQLAARYRRAPISEAEMEAIESGGATYII</sequence>
<dbReference type="GO" id="GO:0005739">
    <property type="term" value="C:mitochondrion"/>
    <property type="evidence" value="ECO:0007669"/>
    <property type="project" value="UniProtKB-SubCell"/>
</dbReference>
<feature type="region of interest" description="Disordered" evidence="4">
    <location>
        <begin position="47"/>
        <end position="69"/>
    </location>
</feature>
<dbReference type="Proteomes" id="UP000603453">
    <property type="component" value="Unassembled WGS sequence"/>
</dbReference>
<dbReference type="GO" id="GO:0004591">
    <property type="term" value="F:oxoglutarate dehydrogenase (succinyl-transferring) activity"/>
    <property type="evidence" value="ECO:0007669"/>
    <property type="project" value="TreeGrafter"/>
</dbReference>
<dbReference type="PANTHER" id="PTHR31601:SF2">
    <property type="entry name" value="ALPHA-KETOGLUTARATE DEHYDROGENASE COMPONENT 4"/>
    <property type="match status" value="1"/>
</dbReference>
<reference evidence="5" key="1">
    <citation type="submission" date="2020-12" db="EMBL/GenBank/DDBJ databases">
        <title>Metabolic potential, ecology and presence of endohyphal bacteria is reflected in genomic diversity of Mucoromycotina.</title>
        <authorList>
            <person name="Muszewska A."/>
            <person name="Okrasinska A."/>
            <person name="Steczkiewicz K."/>
            <person name="Drgas O."/>
            <person name="Orlowska M."/>
            <person name="Perlinska-Lenart U."/>
            <person name="Aleksandrzak-Piekarczyk T."/>
            <person name="Szatraj K."/>
            <person name="Zielenkiewicz U."/>
            <person name="Pilsyk S."/>
            <person name="Malc E."/>
            <person name="Mieczkowski P."/>
            <person name="Kruszewska J.S."/>
            <person name="Biernat P."/>
            <person name="Pawlowska J."/>
        </authorList>
    </citation>
    <scope>NUCLEOTIDE SEQUENCE</scope>
    <source>
        <strain evidence="5">WA0000017839</strain>
    </source>
</reference>
<dbReference type="PANTHER" id="PTHR31601">
    <property type="entry name" value="28S RIBOSOMAL PROTEIN S36, MITOCHONDRIAL"/>
    <property type="match status" value="1"/>
</dbReference>
<feature type="compositionally biased region" description="Low complexity" evidence="4">
    <location>
        <begin position="48"/>
        <end position="69"/>
    </location>
</feature>
<proteinExistence type="inferred from homology"/>
<evidence type="ECO:0000256" key="3">
    <source>
        <dbReference type="ARBA" id="ARBA00043970"/>
    </source>
</evidence>
<evidence type="ECO:0000313" key="5">
    <source>
        <dbReference type="EMBL" id="KAG2197413.1"/>
    </source>
</evidence>
<dbReference type="EMBL" id="JAEPRD010000129">
    <property type="protein sequence ID" value="KAG2197413.1"/>
    <property type="molecule type" value="Genomic_DNA"/>
</dbReference>
<dbReference type="InterPro" id="IPR020373">
    <property type="entry name" value="Kgd4/YMR-31"/>
</dbReference>
<evidence type="ECO:0000313" key="6">
    <source>
        <dbReference type="Proteomes" id="UP000603453"/>
    </source>
</evidence>
<dbReference type="GO" id="GO:0006103">
    <property type="term" value="P:2-oxoglutarate metabolic process"/>
    <property type="evidence" value="ECO:0007669"/>
    <property type="project" value="InterPro"/>
</dbReference>
<name>A0A8H7QTE1_9FUNG</name>
<accession>A0A8H7QTE1</accession>
<evidence type="ECO:0000256" key="1">
    <source>
        <dbReference type="ARBA" id="ARBA00004173"/>
    </source>
</evidence>
<evidence type="ECO:0000256" key="2">
    <source>
        <dbReference type="ARBA" id="ARBA00023128"/>
    </source>
</evidence>
<dbReference type="AlphaFoldDB" id="A0A8H7QTE1"/>
<dbReference type="OrthoDB" id="2116030at2759"/>